<dbReference type="InterPro" id="IPR020845">
    <property type="entry name" value="AMP-binding_CS"/>
</dbReference>
<dbReference type="CDD" id="cd05941">
    <property type="entry name" value="MCS"/>
    <property type="match status" value="1"/>
</dbReference>
<evidence type="ECO:0000313" key="6">
    <source>
        <dbReference type="Proteomes" id="UP000644693"/>
    </source>
</evidence>
<comment type="caution">
    <text evidence="5">The sequence shown here is derived from an EMBL/GenBank/DDBJ whole genome shotgun (WGS) entry which is preliminary data.</text>
</comment>
<reference evidence="5" key="1">
    <citation type="journal article" date="2014" name="Int. J. Syst. Evol. Microbiol.">
        <title>Complete genome sequence of Corynebacterium casei LMG S-19264T (=DSM 44701T), isolated from a smear-ripened cheese.</title>
        <authorList>
            <consortium name="US DOE Joint Genome Institute (JGI-PGF)"/>
            <person name="Walter F."/>
            <person name="Albersmeier A."/>
            <person name="Kalinowski J."/>
            <person name="Ruckert C."/>
        </authorList>
    </citation>
    <scope>NUCLEOTIDE SEQUENCE</scope>
    <source>
        <strain evidence="5">KCTC 23430</strain>
    </source>
</reference>
<protein>
    <submittedName>
        <fullName evidence="5">Malonyl-CoA synthase</fullName>
    </submittedName>
</protein>
<gene>
    <name evidence="5" type="ORF">GCM10007053_08030</name>
</gene>
<dbReference type="PANTHER" id="PTHR43201">
    <property type="entry name" value="ACYL-COA SYNTHETASE"/>
    <property type="match status" value="1"/>
</dbReference>
<dbReference type="Gene3D" id="3.30.300.30">
    <property type="match status" value="1"/>
</dbReference>
<dbReference type="InterPro" id="IPR045851">
    <property type="entry name" value="AMP-bd_C_sf"/>
</dbReference>
<reference evidence="5" key="2">
    <citation type="submission" date="2020-09" db="EMBL/GenBank/DDBJ databases">
        <authorList>
            <person name="Sun Q."/>
            <person name="Kim S."/>
        </authorList>
    </citation>
    <scope>NUCLEOTIDE SEQUENCE</scope>
    <source>
        <strain evidence="5">KCTC 23430</strain>
    </source>
</reference>
<dbReference type="GO" id="GO:0031956">
    <property type="term" value="F:medium-chain fatty acid-CoA ligase activity"/>
    <property type="evidence" value="ECO:0007669"/>
    <property type="project" value="TreeGrafter"/>
</dbReference>
<keyword evidence="2" id="KW-0436">Ligase</keyword>
<dbReference type="Pfam" id="PF00501">
    <property type="entry name" value="AMP-binding"/>
    <property type="match status" value="1"/>
</dbReference>
<evidence type="ECO:0000256" key="2">
    <source>
        <dbReference type="ARBA" id="ARBA00022598"/>
    </source>
</evidence>
<dbReference type="InterPro" id="IPR000873">
    <property type="entry name" value="AMP-dep_synth/lig_dom"/>
</dbReference>
<dbReference type="InterPro" id="IPR042099">
    <property type="entry name" value="ANL_N_sf"/>
</dbReference>
<evidence type="ECO:0000259" key="4">
    <source>
        <dbReference type="Pfam" id="PF13193"/>
    </source>
</evidence>
<name>A0A918XEN8_9GAMM</name>
<comment type="similarity">
    <text evidence="1">Belongs to the ATP-dependent AMP-binding enzyme family.</text>
</comment>
<sequence>MNALWSAISAQLLERSQEPLLVDSHKTLLTYEQADQLSQRLASVLLQSGAKPRDRVTVQVEKTPQALCLYLGCLRAGLVFHPLNSAYTPSEIQFFVGDAQPAVVVCDPEACKTFEQGLGADGSAAILTLDRHGNGSLMERANGLAPQDYSQPAPEHGSVVEGDKAQAALLYSSGTTGQPKGICLSYQNLASNAKALIELWGFKADDCLLHALPIYHVHGLFVAVHCALLIGARMFWLPHFEAGKAVQALPDCSVMMGVPTYYTRLLAQEDFSADTCERIRLFISGSAPLLSDTFHAFEQRTGHRILERYGMTETGMSTSNPLRGERRPGTVGLPLPDVSLRVVDDEGKETAENTPGHLQVRGPNVFTGYWRLPEKNAEAFTADGFFDTGDTASISSDGYITLVGRSKDMIISGGLNVYPVEIEQVINQLATVKESAVVARPDADFGEVGVAFVVRDGSVTEQEVTDHCREALANFKVPKQIQFLDALPRNAMGKVQKNRLREHLNKSREDR</sequence>
<dbReference type="RefSeq" id="WP_189475346.1">
    <property type="nucleotide sequence ID" value="NZ_BMYM01000001.1"/>
</dbReference>
<dbReference type="PANTHER" id="PTHR43201:SF8">
    <property type="entry name" value="ACYL-COA SYNTHETASE FAMILY MEMBER 3"/>
    <property type="match status" value="1"/>
</dbReference>
<organism evidence="5 6">
    <name type="scientific">Parahalioglobus pacificus</name>
    <dbReference type="NCBI Taxonomy" id="930806"/>
    <lineage>
        <taxon>Bacteria</taxon>
        <taxon>Pseudomonadati</taxon>
        <taxon>Pseudomonadota</taxon>
        <taxon>Gammaproteobacteria</taxon>
        <taxon>Cellvibrionales</taxon>
        <taxon>Halieaceae</taxon>
        <taxon>Parahalioglobus</taxon>
    </lineage>
</organism>
<keyword evidence="6" id="KW-1185">Reference proteome</keyword>
<dbReference type="Gene3D" id="3.40.50.12780">
    <property type="entry name" value="N-terminal domain of ligase-like"/>
    <property type="match status" value="1"/>
</dbReference>
<dbReference type="AlphaFoldDB" id="A0A918XEN8"/>
<accession>A0A918XEN8</accession>
<evidence type="ECO:0000313" key="5">
    <source>
        <dbReference type="EMBL" id="GHD28551.1"/>
    </source>
</evidence>
<dbReference type="Pfam" id="PF13193">
    <property type="entry name" value="AMP-binding_C"/>
    <property type="match status" value="1"/>
</dbReference>
<dbReference type="NCBIfam" id="NF005702">
    <property type="entry name" value="PRK07514.1"/>
    <property type="match status" value="1"/>
</dbReference>
<dbReference type="SUPFAM" id="SSF56801">
    <property type="entry name" value="Acetyl-CoA synthetase-like"/>
    <property type="match status" value="1"/>
</dbReference>
<dbReference type="Proteomes" id="UP000644693">
    <property type="component" value="Unassembled WGS sequence"/>
</dbReference>
<dbReference type="InterPro" id="IPR025110">
    <property type="entry name" value="AMP-bd_C"/>
</dbReference>
<feature type="domain" description="AMP-dependent synthetase/ligase" evidence="3">
    <location>
        <begin position="17"/>
        <end position="370"/>
    </location>
</feature>
<proteinExistence type="inferred from homology"/>
<feature type="domain" description="AMP-binding enzyme C-terminal" evidence="4">
    <location>
        <begin position="421"/>
        <end position="494"/>
    </location>
</feature>
<evidence type="ECO:0000256" key="1">
    <source>
        <dbReference type="ARBA" id="ARBA00006432"/>
    </source>
</evidence>
<dbReference type="EMBL" id="BMYM01000001">
    <property type="protein sequence ID" value="GHD28551.1"/>
    <property type="molecule type" value="Genomic_DNA"/>
</dbReference>
<dbReference type="FunFam" id="3.30.300.30:FF:000008">
    <property type="entry name" value="2,3-dihydroxybenzoate-AMP ligase"/>
    <property type="match status" value="1"/>
</dbReference>
<dbReference type="GO" id="GO:0006631">
    <property type="term" value="P:fatty acid metabolic process"/>
    <property type="evidence" value="ECO:0007669"/>
    <property type="project" value="TreeGrafter"/>
</dbReference>
<dbReference type="PROSITE" id="PS00455">
    <property type="entry name" value="AMP_BINDING"/>
    <property type="match status" value="1"/>
</dbReference>
<evidence type="ECO:0000259" key="3">
    <source>
        <dbReference type="Pfam" id="PF00501"/>
    </source>
</evidence>